<organism evidence="2 3">
    <name type="scientific">Austropuccinia psidii MF-1</name>
    <dbReference type="NCBI Taxonomy" id="1389203"/>
    <lineage>
        <taxon>Eukaryota</taxon>
        <taxon>Fungi</taxon>
        <taxon>Dikarya</taxon>
        <taxon>Basidiomycota</taxon>
        <taxon>Pucciniomycotina</taxon>
        <taxon>Pucciniomycetes</taxon>
        <taxon>Pucciniales</taxon>
        <taxon>Sphaerophragmiaceae</taxon>
        <taxon>Austropuccinia</taxon>
    </lineage>
</organism>
<feature type="compositionally biased region" description="Polar residues" evidence="1">
    <location>
        <begin position="101"/>
        <end position="113"/>
    </location>
</feature>
<evidence type="ECO:0000313" key="2">
    <source>
        <dbReference type="EMBL" id="MBW0531345.1"/>
    </source>
</evidence>
<sequence length="123" mass="14186">MSVLNTKLTHIALLLQEPWTNPYDWLPPTHPNWHRYAPRLTPTNRNERTRACIYINRSIPTHQILYLPDNNNLLSWVTINNIHPAVPKITLLALYNTPPNSMASHSFRPGSTTCREETHPLSS</sequence>
<reference evidence="2" key="1">
    <citation type="submission" date="2021-03" db="EMBL/GenBank/DDBJ databases">
        <title>Draft genome sequence of rust myrtle Austropuccinia psidii MF-1, a brazilian biotype.</title>
        <authorList>
            <person name="Quecine M.C."/>
            <person name="Pachon D.M.R."/>
            <person name="Bonatelli M.L."/>
            <person name="Correr F.H."/>
            <person name="Franceschini L.M."/>
            <person name="Leite T.F."/>
            <person name="Margarido G.R.A."/>
            <person name="Almeida C.A."/>
            <person name="Ferrarezi J.A."/>
            <person name="Labate C.A."/>
        </authorList>
    </citation>
    <scope>NUCLEOTIDE SEQUENCE</scope>
    <source>
        <strain evidence="2">MF-1</strain>
    </source>
</reference>
<dbReference type="SUPFAM" id="SSF56219">
    <property type="entry name" value="DNase I-like"/>
    <property type="match status" value="1"/>
</dbReference>
<evidence type="ECO:0000256" key="1">
    <source>
        <dbReference type="SAM" id="MobiDB-lite"/>
    </source>
</evidence>
<dbReference type="Proteomes" id="UP000765509">
    <property type="component" value="Unassembled WGS sequence"/>
</dbReference>
<proteinExistence type="predicted"/>
<comment type="caution">
    <text evidence="2">The sequence shown here is derived from an EMBL/GenBank/DDBJ whole genome shotgun (WGS) entry which is preliminary data.</text>
</comment>
<name>A0A9Q3EXQ8_9BASI</name>
<feature type="compositionally biased region" description="Basic and acidic residues" evidence="1">
    <location>
        <begin position="114"/>
        <end position="123"/>
    </location>
</feature>
<accession>A0A9Q3EXQ8</accession>
<protein>
    <submittedName>
        <fullName evidence="2">Uncharacterized protein</fullName>
    </submittedName>
</protein>
<dbReference type="AlphaFoldDB" id="A0A9Q3EXQ8"/>
<feature type="region of interest" description="Disordered" evidence="1">
    <location>
        <begin position="101"/>
        <end position="123"/>
    </location>
</feature>
<keyword evidence="3" id="KW-1185">Reference proteome</keyword>
<dbReference type="EMBL" id="AVOT02036769">
    <property type="protein sequence ID" value="MBW0531345.1"/>
    <property type="molecule type" value="Genomic_DNA"/>
</dbReference>
<dbReference type="OrthoDB" id="2516643at2759"/>
<evidence type="ECO:0000313" key="3">
    <source>
        <dbReference type="Proteomes" id="UP000765509"/>
    </source>
</evidence>
<dbReference type="Gene3D" id="3.60.10.10">
    <property type="entry name" value="Endonuclease/exonuclease/phosphatase"/>
    <property type="match status" value="1"/>
</dbReference>
<gene>
    <name evidence="2" type="ORF">O181_071060</name>
</gene>
<dbReference type="InterPro" id="IPR036691">
    <property type="entry name" value="Endo/exonu/phosph_ase_sf"/>
</dbReference>